<organism evidence="2 3">
    <name type="scientific">Enterocloster hominis</name>
    <name type="common">ex Liu et al. 2021</name>
    <dbReference type="NCBI Taxonomy" id="2763663"/>
    <lineage>
        <taxon>Bacteria</taxon>
        <taxon>Bacillati</taxon>
        <taxon>Bacillota</taxon>
        <taxon>Clostridia</taxon>
        <taxon>Lachnospirales</taxon>
        <taxon>Lachnospiraceae</taxon>
        <taxon>Enterocloster</taxon>
    </lineage>
</organism>
<evidence type="ECO:0000313" key="3">
    <source>
        <dbReference type="Proteomes" id="UP000647491"/>
    </source>
</evidence>
<comment type="caution">
    <text evidence="2">The sequence shown here is derived from an EMBL/GenBank/DDBJ whole genome shotgun (WGS) entry which is preliminary data.</text>
</comment>
<protein>
    <submittedName>
        <fullName evidence="2">Uncharacterized protein</fullName>
    </submittedName>
</protein>
<keyword evidence="3" id="KW-1185">Reference proteome</keyword>
<feature type="transmembrane region" description="Helical" evidence="1">
    <location>
        <begin position="52"/>
        <end position="71"/>
    </location>
</feature>
<name>A0ABR7NTQ8_9FIRM</name>
<keyword evidence="1" id="KW-0812">Transmembrane</keyword>
<feature type="transmembrane region" description="Helical" evidence="1">
    <location>
        <begin position="29"/>
        <end position="45"/>
    </location>
</feature>
<feature type="transmembrane region" description="Helical" evidence="1">
    <location>
        <begin position="7"/>
        <end position="23"/>
    </location>
</feature>
<sequence>MKKFSNPMLPPWIVMFTVFVFFVKGLEDRAFLLLYTLAVLGLYYLSREDRTLTIIIHWNLLGMAAGLLLLWQNCARSQWAMAGVAGFCVIFQIIRIYKLIMK</sequence>
<gene>
    <name evidence="2" type="ORF">H8708_09745</name>
</gene>
<evidence type="ECO:0000256" key="1">
    <source>
        <dbReference type="SAM" id="Phobius"/>
    </source>
</evidence>
<evidence type="ECO:0000313" key="2">
    <source>
        <dbReference type="EMBL" id="MBC8599504.1"/>
    </source>
</evidence>
<accession>A0ABR7NTQ8</accession>
<feature type="transmembrane region" description="Helical" evidence="1">
    <location>
        <begin position="77"/>
        <end position="97"/>
    </location>
</feature>
<dbReference type="EMBL" id="JACRTJ010000021">
    <property type="protein sequence ID" value="MBC8599504.1"/>
    <property type="molecule type" value="Genomic_DNA"/>
</dbReference>
<keyword evidence="1" id="KW-0472">Membrane</keyword>
<reference evidence="2 3" key="1">
    <citation type="submission" date="2020-08" db="EMBL/GenBank/DDBJ databases">
        <title>Genome public.</title>
        <authorList>
            <person name="Liu C."/>
            <person name="Sun Q."/>
        </authorList>
    </citation>
    <scope>NUCLEOTIDE SEQUENCE [LARGE SCALE GENOMIC DNA]</scope>
    <source>
        <strain evidence="2 3">BX10</strain>
    </source>
</reference>
<keyword evidence="1" id="KW-1133">Transmembrane helix</keyword>
<dbReference type="Proteomes" id="UP000647491">
    <property type="component" value="Unassembled WGS sequence"/>
</dbReference>
<proteinExistence type="predicted"/>
<dbReference type="RefSeq" id="WP_262427723.1">
    <property type="nucleotide sequence ID" value="NZ_JACRTJ010000021.1"/>
</dbReference>